<keyword evidence="6" id="KW-0539">Nucleus</keyword>
<evidence type="ECO:0000256" key="6">
    <source>
        <dbReference type="ARBA" id="ARBA00023242"/>
    </source>
</evidence>
<reference evidence="10 11" key="1">
    <citation type="submission" date="2014-06" db="EMBL/GenBank/DDBJ databases">
        <title>Evolutionary Origins and Diversification of the Mycorrhizal Mutualists.</title>
        <authorList>
            <consortium name="DOE Joint Genome Institute"/>
            <consortium name="Mycorrhizal Genomics Consortium"/>
            <person name="Kohler A."/>
            <person name="Kuo A."/>
            <person name="Nagy L.G."/>
            <person name="Floudas D."/>
            <person name="Copeland A."/>
            <person name="Barry K.W."/>
            <person name="Cichocki N."/>
            <person name="Veneault-Fourrey C."/>
            <person name="LaButti K."/>
            <person name="Lindquist E.A."/>
            <person name="Lipzen A."/>
            <person name="Lundell T."/>
            <person name="Morin E."/>
            <person name="Murat C."/>
            <person name="Riley R."/>
            <person name="Ohm R."/>
            <person name="Sun H."/>
            <person name="Tunlid A."/>
            <person name="Henrissat B."/>
            <person name="Grigoriev I.V."/>
            <person name="Hibbett D.S."/>
            <person name="Martin F."/>
        </authorList>
    </citation>
    <scope>NUCLEOTIDE SEQUENCE [LARGE SCALE GENOMIC DNA]</scope>
    <source>
        <strain evidence="10 11">SS14</strain>
    </source>
</reference>
<evidence type="ECO:0000256" key="4">
    <source>
        <dbReference type="ARBA" id="ARBA00023125"/>
    </source>
</evidence>
<feature type="region of interest" description="Disordered" evidence="8">
    <location>
        <begin position="1"/>
        <end position="72"/>
    </location>
</feature>
<evidence type="ECO:0000256" key="7">
    <source>
        <dbReference type="ARBA" id="ARBA00040903"/>
    </source>
</evidence>
<evidence type="ECO:0000256" key="3">
    <source>
        <dbReference type="ARBA" id="ARBA00023015"/>
    </source>
</evidence>
<dbReference type="PANTHER" id="PTHR47659">
    <property type="entry name" value="ZN(II)2CYS6 TRANSCRIPTION FACTOR (EUROFUNG)-RELATED"/>
    <property type="match status" value="1"/>
</dbReference>
<gene>
    <name evidence="10" type="ORF">M422DRAFT_34982</name>
</gene>
<feature type="region of interest" description="Disordered" evidence="8">
    <location>
        <begin position="219"/>
        <end position="240"/>
    </location>
</feature>
<dbReference type="Gene3D" id="4.10.240.10">
    <property type="entry name" value="Zn(2)-C6 fungal-type DNA-binding domain"/>
    <property type="match status" value="1"/>
</dbReference>
<dbReference type="InterPro" id="IPR050335">
    <property type="entry name" value="ERT1_acuK_gluconeogen_tf"/>
</dbReference>
<feature type="compositionally biased region" description="Polar residues" evidence="8">
    <location>
        <begin position="1"/>
        <end position="35"/>
    </location>
</feature>
<evidence type="ECO:0000313" key="11">
    <source>
        <dbReference type="Proteomes" id="UP000054279"/>
    </source>
</evidence>
<feature type="compositionally biased region" description="Basic and acidic residues" evidence="8">
    <location>
        <begin position="45"/>
        <end position="54"/>
    </location>
</feature>
<dbReference type="CDD" id="cd00067">
    <property type="entry name" value="GAL4"/>
    <property type="match status" value="1"/>
</dbReference>
<keyword evidence="2" id="KW-0862">Zinc</keyword>
<evidence type="ECO:0000256" key="8">
    <source>
        <dbReference type="SAM" id="MobiDB-lite"/>
    </source>
</evidence>
<feature type="compositionally biased region" description="Polar residues" evidence="8">
    <location>
        <begin position="55"/>
        <end position="64"/>
    </location>
</feature>
<sequence length="331" mass="35245">MASDTTSAPQNISSNVQVASSAPGSQSNLHISSVAQPEAFAFYPPREDSAESHPHQNGQPTEPVNNGAPLPYPPMPVFPYGNMVPPSPGMHRPKRTQCKNACINCQKACKKCDDQRPCQRCIRYGTTDTCIDSKRKERKKGIKRGPYKKRDGKGLDTVDADNGETIRVPQAVQGGTPKIPYVGPVGYPPALWSTYTPTGHGGKLEATGFYQPVFALTSVGGPPPHGGEGGSASGGNESPHFPVSFYPATFISYPGPFPPYPVPQGPPGSIPQGFHFAYPPPLFAHRPPQMTNTNSEQNGSGKDKDSDSQVNGQVKAQGNGEPAGKDIDRTP</sequence>
<dbReference type="OrthoDB" id="5575144at2759"/>
<dbReference type="GO" id="GO:0000981">
    <property type="term" value="F:DNA-binding transcription factor activity, RNA polymerase II-specific"/>
    <property type="evidence" value="ECO:0007669"/>
    <property type="project" value="InterPro"/>
</dbReference>
<dbReference type="PANTHER" id="PTHR47659:SF7">
    <property type="entry name" value="FUNGAL TRANSCRIPTIONAL REGULATORY PROTEIN, N-TERMINAL DOMAIN-CONTAINING PROTEIN"/>
    <property type="match status" value="1"/>
</dbReference>
<dbReference type="AlphaFoldDB" id="A0A0C9TW81"/>
<dbReference type="EMBL" id="KN837197">
    <property type="protein sequence ID" value="KIJ34633.1"/>
    <property type="molecule type" value="Genomic_DNA"/>
</dbReference>
<keyword evidence="1" id="KW-0479">Metal-binding</keyword>
<dbReference type="PROSITE" id="PS50048">
    <property type="entry name" value="ZN2_CY6_FUNGAL_2"/>
    <property type="match status" value="1"/>
</dbReference>
<accession>A0A0C9TW81</accession>
<dbReference type="HOGENOM" id="CLU_839825_0_0_1"/>
<protein>
    <recommendedName>
        <fullName evidence="7">Transcription activator of gluconeogenesis ERT1</fullName>
    </recommendedName>
</protein>
<keyword evidence="11" id="KW-1185">Reference proteome</keyword>
<dbReference type="Proteomes" id="UP000054279">
    <property type="component" value="Unassembled WGS sequence"/>
</dbReference>
<evidence type="ECO:0000313" key="10">
    <source>
        <dbReference type="EMBL" id="KIJ34633.1"/>
    </source>
</evidence>
<dbReference type="GO" id="GO:0003677">
    <property type="term" value="F:DNA binding"/>
    <property type="evidence" value="ECO:0007669"/>
    <property type="project" value="UniProtKB-KW"/>
</dbReference>
<name>A0A0C9TW81_SPHS4</name>
<evidence type="ECO:0000256" key="2">
    <source>
        <dbReference type="ARBA" id="ARBA00022833"/>
    </source>
</evidence>
<proteinExistence type="predicted"/>
<feature type="compositionally biased region" description="Polar residues" evidence="8">
    <location>
        <begin position="289"/>
        <end position="300"/>
    </location>
</feature>
<evidence type="ECO:0000256" key="1">
    <source>
        <dbReference type="ARBA" id="ARBA00022723"/>
    </source>
</evidence>
<feature type="domain" description="Zn(2)-C6 fungal-type" evidence="9">
    <location>
        <begin position="101"/>
        <end position="130"/>
    </location>
</feature>
<dbReference type="InterPro" id="IPR036864">
    <property type="entry name" value="Zn2-C6_fun-type_DNA-bd_sf"/>
</dbReference>
<evidence type="ECO:0000259" key="9">
    <source>
        <dbReference type="PROSITE" id="PS50048"/>
    </source>
</evidence>
<keyword evidence="4" id="KW-0238">DNA-binding</keyword>
<feature type="region of interest" description="Disordered" evidence="8">
    <location>
        <begin position="262"/>
        <end position="331"/>
    </location>
</feature>
<dbReference type="GO" id="GO:0008270">
    <property type="term" value="F:zinc ion binding"/>
    <property type="evidence" value="ECO:0007669"/>
    <property type="project" value="InterPro"/>
</dbReference>
<evidence type="ECO:0000256" key="5">
    <source>
        <dbReference type="ARBA" id="ARBA00023163"/>
    </source>
</evidence>
<keyword evidence="3" id="KW-0805">Transcription regulation</keyword>
<keyword evidence="5" id="KW-0804">Transcription</keyword>
<organism evidence="10 11">
    <name type="scientific">Sphaerobolus stellatus (strain SS14)</name>
    <dbReference type="NCBI Taxonomy" id="990650"/>
    <lineage>
        <taxon>Eukaryota</taxon>
        <taxon>Fungi</taxon>
        <taxon>Dikarya</taxon>
        <taxon>Basidiomycota</taxon>
        <taxon>Agaricomycotina</taxon>
        <taxon>Agaricomycetes</taxon>
        <taxon>Phallomycetidae</taxon>
        <taxon>Geastrales</taxon>
        <taxon>Sphaerobolaceae</taxon>
        <taxon>Sphaerobolus</taxon>
    </lineage>
</organism>
<dbReference type="InterPro" id="IPR001138">
    <property type="entry name" value="Zn2Cys6_DnaBD"/>
</dbReference>